<protein>
    <submittedName>
        <fullName evidence="1">Uncharacterized protein</fullName>
    </submittedName>
</protein>
<dbReference type="SUPFAM" id="SSF53335">
    <property type="entry name" value="S-adenosyl-L-methionine-dependent methyltransferases"/>
    <property type="match status" value="1"/>
</dbReference>
<sequence length="309" mass="34194">MRVVVGYNAFSKGSSSWQWRGLGTHLLPIADGLLVTKIGRSSRVLDRSGRSGSIRRKNNWIVKIDQCTGEEHVFKVRSSQRKLQFAHWSAENATKAYLKTLRMGMKRAKEPDVSEFISAIAAGNNAQLIVVACGETVGPSTLLALAAAAHQTGGRVICIFRSLEALESFKQAVGLDEDLIEFVIGDAQRMILEDYKDADFVLLDCKLENHEMILQGMQLSGECKEAIVLGYNAFCRRSWQWVGLRTQLLPIGDGLLLTRIGVGNEKGGGRESAGGSFGRKSHWVVKVDRKTGEEHVFRVRCPYRKEADG</sequence>
<organism evidence="1 2">
    <name type="scientific">Carnegiea gigantea</name>
    <dbReference type="NCBI Taxonomy" id="171969"/>
    <lineage>
        <taxon>Eukaryota</taxon>
        <taxon>Viridiplantae</taxon>
        <taxon>Streptophyta</taxon>
        <taxon>Embryophyta</taxon>
        <taxon>Tracheophyta</taxon>
        <taxon>Spermatophyta</taxon>
        <taxon>Magnoliopsida</taxon>
        <taxon>eudicotyledons</taxon>
        <taxon>Gunneridae</taxon>
        <taxon>Pentapetalae</taxon>
        <taxon>Caryophyllales</taxon>
        <taxon>Cactineae</taxon>
        <taxon>Cactaceae</taxon>
        <taxon>Cactoideae</taxon>
        <taxon>Echinocereeae</taxon>
        <taxon>Carnegiea</taxon>
    </lineage>
</organism>
<name>A0A9Q1Q5H5_9CARY</name>
<reference evidence="1" key="1">
    <citation type="submission" date="2022-04" db="EMBL/GenBank/DDBJ databases">
        <title>Carnegiea gigantea Genome sequencing and assembly v2.</title>
        <authorList>
            <person name="Copetti D."/>
            <person name="Sanderson M.J."/>
            <person name="Burquez A."/>
            <person name="Wojciechowski M.F."/>
        </authorList>
    </citation>
    <scope>NUCLEOTIDE SEQUENCE</scope>
    <source>
        <strain evidence="1">SGP5-SGP5p</strain>
        <tissue evidence="1">Aerial part</tissue>
    </source>
</reference>
<keyword evidence="2" id="KW-1185">Reference proteome</keyword>
<dbReference type="Gene3D" id="3.40.50.150">
    <property type="entry name" value="Vaccinia Virus protein VP39"/>
    <property type="match status" value="1"/>
</dbReference>
<dbReference type="AlphaFoldDB" id="A0A9Q1Q5H5"/>
<dbReference type="InterPro" id="IPR009902">
    <property type="entry name" value="DUF1442"/>
</dbReference>
<dbReference type="Proteomes" id="UP001153076">
    <property type="component" value="Unassembled WGS sequence"/>
</dbReference>
<dbReference type="PANTHER" id="PTHR33593">
    <property type="entry name" value="DUF1442 FAMILY PROTEIN"/>
    <property type="match status" value="1"/>
</dbReference>
<accession>A0A9Q1Q5H5</accession>
<comment type="caution">
    <text evidence="1">The sequence shown here is derived from an EMBL/GenBank/DDBJ whole genome shotgun (WGS) entry which is preliminary data.</text>
</comment>
<dbReference type="EMBL" id="JAKOGI010000860">
    <property type="protein sequence ID" value="KAJ8429763.1"/>
    <property type="molecule type" value="Genomic_DNA"/>
</dbReference>
<dbReference type="OrthoDB" id="1920785at2759"/>
<evidence type="ECO:0000313" key="2">
    <source>
        <dbReference type="Proteomes" id="UP001153076"/>
    </source>
</evidence>
<dbReference type="Pfam" id="PF07279">
    <property type="entry name" value="DUF1442"/>
    <property type="match status" value="1"/>
</dbReference>
<dbReference type="InterPro" id="IPR029063">
    <property type="entry name" value="SAM-dependent_MTases_sf"/>
</dbReference>
<evidence type="ECO:0000313" key="1">
    <source>
        <dbReference type="EMBL" id="KAJ8429763.1"/>
    </source>
</evidence>
<dbReference type="PANTHER" id="PTHR33593:SF3">
    <property type="entry name" value="DUF1442 FAMILY PROTEIN"/>
    <property type="match status" value="1"/>
</dbReference>
<gene>
    <name evidence="1" type="ORF">Cgig2_006454</name>
</gene>
<proteinExistence type="predicted"/>